<evidence type="ECO:0000313" key="1">
    <source>
        <dbReference type="EMBL" id="ODM02894.1"/>
    </source>
</evidence>
<proteinExistence type="predicted"/>
<gene>
    <name evidence="1" type="ORF">BEH84_06125</name>
    <name evidence="2" type="ORF">BEI61_03685</name>
</gene>
<dbReference type="EMBL" id="MCGI01000008">
    <property type="protein sequence ID" value="ODM02894.1"/>
    <property type="molecule type" value="Genomic_DNA"/>
</dbReference>
<dbReference type="AlphaFoldDB" id="A0A1E3A2C0"/>
<accession>A0A1E3A2C0</accession>
<organism evidence="1 4">
    <name type="scientific">Eisenbergiella tayi</name>
    <dbReference type="NCBI Taxonomy" id="1432052"/>
    <lineage>
        <taxon>Bacteria</taxon>
        <taxon>Bacillati</taxon>
        <taxon>Bacillota</taxon>
        <taxon>Clostridia</taxon>
        <taxon>Lachnospirales</taxon>
        <taxon>Lachnospiraceae</taxon>
        <taxon>Eisenbergiella</taxon>
    </lineage>
</organism>
<dbReference type="EMBL" id="MCGH01000002">
    <property type="protein sequence ID" value="ODM07794.1"/>
    <property type="molecule type" value="Genomic_DNA"/>
</dbReference>
<evidence type="ECO:0000313" key="4">
    <source>
        <dbReference type="Proteomes" id="UP000095003"/>
    </source>
</evidence>
<sequence>MLPGVVKAVKRPWEMSLPTGRGMYFHKKTTPELPVVVKCRLSPL</sequence>
<protein>
    <submittedName>
        <fullName evidence="1">Uncharacterized protein</fullName>
    </submittedName>
</protein>
<comment type="caution">
    <text evidence="1">The sequence shown here is derived from an EMBL/GenBank/DDBJ whole genome shotgun (WGS) entry which is preliminary data.</text>
</comment>
<evidence type="ECO:0000313" key="3">
    <source>
        <dbReference type="Proteomes" id="UP000094067"/>
    </source>
</evidence>
<dbReference type="Proteomes" id="UP000095003">
    <property type="component" value="Unassembled WGS sequence"/>
</dbReference>
<evidence type="ECO:0000313" key="2">
    <source>
        <dbReference type="EMBL" id="ODM07794.1"/>
    </source>
</evidence>
<name>A0A1E3A2C0_9FIRM</name>
<reference evidence="3 4" key="1">
    <citation type="submission" date="2016-07" db="EMBL/GenBank/DDBJ databases">
        <title>Characterization of isolates of Eisenbergiella tayi derived from blood cultures, using whole genome sequencing.</title>
        <authorList>
            <person name="Burdz T."/>
            <person name="Wiebe D."/>
            <person name="Huynh C."/>
            <person name="Bernard K."/>
        </authorList>
    </citation>
    <scope>NUCLEOTIDE SEQUENCE [LARGE SCALE GENOMIC DNA]</scope>
    <source>
        <strain evidence="2 3">NML 110608</strain>
        <strain evidence="1 4">NML 120489</strain>
    </source>
</reference>
<dbReference type="Proteomes" id="UP000094067">
    <property type="component" value="Unassembled WGS sequence"/>
</dbReference>